<evidence type="ECO:0000256" key="5">
    <source>
        <dbReference type="SAM" id="Phobius"/>
    </source>
</evidence>
<gene>
    <name evidence="7" type="ORF">DES36_10623</name>
</gene>
<comment type="subcellular location">
    <subcellularLocation>
        <location evidence="1">Membrane</location>
        <topology evidence="1">Multi-pass membrane protein</topology>
    </subcellularLocation>
</comment>
<dbReference type="InterPro" id="IPR007016">
    <property type="entry name" value="O-antigen_ligase-rel_domated"/>
</dbReference>
<dbReference type="InterPro" id="IPR051533">
    <property type="entry name" value="WaaL-like"/>
</dbReference>
<dbReference type="PANTHER" id="PTHR37422">
    <property type="entry name" value="TEICHURONIC ACID BIOSYNTHESIS PROTEIN TUAE"/>
    <property type="match status" value="1"/>
</dbReference>
<dbReference type="OrthoDB" id="2986203at2"/>
<evidence type="ECO:0000256" key="3">
    <source>
        <dbReference type="ARBA" id="ARBA00022989"/>
    </source>
</evidence>
<evidence type="ECO:0000313" key="7">
    <source>
        <dbReference type="EMBL" id="RBP65913.1"/>
    </source>
</evidence>
<feature type="domain" description="O-antigen ligase-related" evidence="6">
    <location>
        <begin position="180"/>
        <end position="296"/>
    </location>
</feature>
<evidence type="ECO:0000313" key="8">
    <source>
        <dbReference type="Proteomes" id="UP000253490"/>
    </source>
</evidence>
<accession>A0A366IAM2</accession>
<keyword evidence="8" id="KW-1185">Reference proteome</keyword>
<evidence type="ECO:0000259" key="6">
    <source>
        <dbReference type="Pfam" id="PF04932"/>
    </source>
</evidence>
<reference evidence="7 8" key="1">
    <citation type="submission" date="2018-06" db="EMBL/GenBank/DDBJ databases">
        <title>Genomic Encyclopedia of Type Strains, Phase IV (KMG-IV): sequencing the most valuable type-strain genomes for metagenomic binning, comparative biology and taxonomic classification.</title>
        <authorList>
            <person name="Goeker M."/>
        </authorList>
    </citation>
    <scope>NUCLEOTIDE SEQUENCE [LARGE SCALE GENOMIC DNA]</scope>
    <source>
        <strain evidence="7 8">DSM 22112</strain>
    </source>
</reference>
<evidence type="ECO:0000256" key="1">
    <source>
        <dbReference type="ARBA" id="ARBA00004141"/>
    </source>
</evidence>
<keyword evidence="4 5" id="KW-0472">Membrane</keyword>
<keyword evidence="3 5" id="KW-1133">Transmembrane helix</keyword>
<feature type="transmembrane region" description="Helical" evidence="5">
    <location>
        <begin position="279"/>
        <end position="297"/>
    </location>
</feature>
<evidence type="ECO:0000256" key="4">
    <source>
        <dbReference type="ARBA" id="ARBA00023136"/>
    </source>
</evidence>
<dbReference type="Proteomes" id="UP000253490">
    <property type="component" value="Unassembled WGS sequence"/>
</dbReference>
<protein>
    <submittedName>
        <fullName evidence="7">O-antigen ligase</fullName>
    </submittedName>
</protein>
<feature type="transmembrane region" description="Helical" evidence="5">
    <location>
        <begin position="175"/>
        <end position="208"/>
    </location>
</feature>
<feature type="transmembrane region" description="Helical" evidence="5">
    <location>
        <begin position="35"/>
        <end position="55"/>
    </location>
</feature>
<feature type="transmembrane region" description="Helical" evidence="5">
    <location>
        <begin position="92"/>
        <end position="109"/>
    </location>
</feature>
<sequence length="380" mass="42648">MLNIGILATVLSPYLSVVPPIIMAFLIYKKKIPIILHPINVGLFLLFIWSIISGIANKSLLSALASFLLLLYISLNIYLQDYLKNQETIDKFLHKVWTCSFMAGILGLIEKLASYFVDMTWTSDLYFKGPYKPTVENYRIYSTFGNPNIAGAWFAAMVLLAFYLYGRKKEDKKGWYLLSMGVFALALIATGSRGATVGLLLGILVYGLCNKNKVARITLIAIFVAVLVFALLSPEINHPAKSRNIIWEKSIHLFLDKPITGWGTFGIWQNIKKTHAHNIWISMLALYGAVGLTLYLWVKSYIIRLLFLLGKNNNPAFPLLASIQGMIVGHGIVDFIIMAPQGGILFFVCSSIILSLAKQYQTQTYPELVFKEIGYINRKA</sequence>
<dbReference type="GO" id="GO:0016020">
    <property type="term" value="C:membrane"/>
    <property type="evidence" value="ECO:0007669"/>
    <property type="project" value="UniProtKB-SubCell"/>
</dbReference>
<comment type="caution">
    <text evidence="7">The sequence shown here is derived from an EMBL/GenBank/DDBJ whole genome shotgun (WGS) entry which is preliminary data.</text>
</comment>
<feature type="transmembrane region" description="Helical" evidence="5">
    <location>
        <begin position="6"/>
        <end position="28"/>
    </location>
</feature>
<keyword evidence="7" id="KW-0436">Ligase</keyword>
<organism evidence="7 8">
    <name type="scientific">Alkalibaculum bacchi</name>
    <dbReference type="NCBI Taxonomy" id="645887"/>
    <lineage>
        <taxon>Bacteria</taxon>
        <taxon>Bacillati</taxon>
        <taxon>Bacillota</taxon>
        <taxon>Clostridia</taxon>
        <taxon>Eubacteriales</taxon>
        <taxon>Eubacteriaceae</taxon>
        <taxon>Alkalibaculum</taxon>
    </lineage>
</organism>
<feature type="transmembrane region" description="Helical" evidence="5">
    <location>
        <begin position="344"/>
        <end position="361"/>
    </location>
</feature>
<dbReference type="EMBL" id="QNRX01000006">
    <property type="protein sequence ID" value="RBP65913.1"/>
    <property type="molecule type" value="Genomic_DNA"/>
</dbReference>
<feature type="transmembrane region" description="Helical" evidence="5">
    <location>
        <begin position="214"/>
        <end position="233"/>
    </location>
</feature>
<name>A0A366IAM2_9FIRM</name>
<dbReference type="AlphaFoldDB" id="A0A366IAM2"/>
<dbReference type="RefSeq" id="WP_113920250.1">
    <property type="nucleotide sequence ID" value="NZ_CALNCS010000005.1"/>
</dbReference>
<dbReference type="Pfam" id="PF04932">
    <property type="entry name" value="Wzy_C"/>
    <property type="match status" value="1"/>
</dbReference>
<proteinExistence type="predicted"/>
<dbReference type="GO" id="GO:0016874">
    <property type="term" value="F:ligase activity"/>
    <property type="evidence" value="ECO:0007669"/>
    <property type="project" value="UniProtKB-KW"/>
</dbReference>
<keyword evidence="2 5" id="KW-0812">Transmembrane</keyword>
<feature type="transmembrane region" description="Helical" evidence="5">
    <location>
        <begin position="149"/>
        <end position="166"/>
    </location>
</feature>
<feature type="transmembrane region" description="Helical" evidence="5">
    <location>
        <begin position="61"/>
        <end position="80"/>
    </location>
</feature>
<dbReference type="PANTHER" id="PTHR37422:SF13">
    <property type="entry name" value="LIPOPOLYSACCHARIDE BIOSYNTHESIS PROTEIN PA4999-RELATED"/>
    <property type="match status" value="1"/>
</dbReference>
<evidence type="ECO:0000256" key="2">
    <source>
        <dbReference type="ARBA" id="ARBA00022692"/>
    </source>
</evidence>